<dbReference type="EMBL" id="CAJNNV010030904">
    <property type="protein sequence ID" value="CAE8634104.1"/>
    <property type="molecule type" value="Genomic_DNA"/>
</dbReference>
<evidence type="ECO:0000256" key="2">
    <source>
        <dbReference type="ARBA" id="ARBA00022837"/>
    </source>
</evidence>
<dbReference type="InterPro" id="IPR047115">
    <property type="entry name" value="ARSB"/>
</dbReference>
<evidence type="ECO:0000259" key="5">
    <source>
        <dbReference type="Pfam" id="PF00884"/>
    </source>
</evidence>
<dbReference type="GO" id="GO:0046872">
    <property type="term" value="F:metal ion binding"/>
    <property type="evidence" value="ECO:0007669"/>
    <property type="project" value="UniProtKB-KW"/>
</dbReference>
<dbReference type="Gene3D" id="3.40.720.10">
    <property type="entry name" value="Alkaline Phosphatase, subunit A"/>
    <property type="match status" value="1"/>
</dbReference>
<protein>
    <recommendedName>
        <fullName evidence="5">Sulfatase N-terminal domain-containing protein</fullName>
    </recommendedName>
</protein>
<feature type="chain" id="PRO_5032907769" description="Sulfatase N-terminal domain-containing protein" evidence="4">
    <location>
        <begin position="19"/>
        <end position="127"/>
    </location>
</feature>
<dbReference type="PANTHER" id="PTHR10342">
    <property type="entry name" value="ARYLSULFATASE"/>
    <property type="match status" value="1"/>
</dbReference>
<keyword evidence="4" id="KW-0732">Signal</keyword>
<dbReference type="AlphaFoldDB" id="A0A813H8Y0"/>
<evidence type="ECO:0000256" key="4">
    <source>
        <dbReference type="SAM" id="SignalP"/>
    </source>
</evidence>
<gene>
    <name evidence="6" type="ORF">PGLA1383_LOCUS49778</name>
</gene>
<evidence type="ECO:0000313" key="6">
    <source>
        <dbReference type="EMBL" id="CAE8634104.1"/>
    </source>
</evidence>
<dbReference type="Proteomes" id="UP000654075">
    <property type="component" value="Unassembled WGS sequence"/>
</dbReference>
<evidence type="ECO:0000256" key="1">
    <source>
        <dbReference type="ARBA" id="ARBA00022723"/>
    </source>
</evidence>
<evidence type="ECO:0000256" key="3">
    <source>
        <dbReference type="ARBA" id="ARBA00023180"/>
    </source>
</evidence>
<dbReference type="PANTHER" id="PTHR10342:SF274">
    <property type="entry name" value="ARYLSULFATASE B"/>
    <property type="match status" value="1"/>
</dbReference>
<dbReference type="Pfam" id="PF00884">
    <property type="entry name" value="Sulfatase"/>
    <property type="match status" value="1"/>
</dbReference>
<feature type="non-terminal residue" evidence="6">
    <location>
        <position position="127"/>
    </location>
</feature>
<evidence type="ECO:0000313" key="7">
    <source>
        <dbReference type="Proteomes" id="UP000654075"/>
    </source>
</evidence>
<proteinExistence type="predicted"/>
<keyword evidence="3" id="KW-0325">Glycoprotein</keyword>
<sequence length="127" mass="13633">MSRKLALLLCSLSVLAAAVQKKPHIVLILADDHGWANLGAHTRDAADEGSADVQQQRRETHTPNMDALVDEGVLLERHYAYKICAPSRASLQSGRLAVHVNTVNTGVTVQNPADPVSGYAGVPRNMT</sequence>
<keyword evidence="2" id="KW-0106">Calcium</keyword>
<dbReference type="InterPro" id="IPR000917">
    <property type="entry name" value="Sulfatase_N"/>
</dbReference>
<keyword evidence="7" id="KW-1185">Reference proteome</keyword>
<dbReference type="GO" id="GO:0008484">
    <property type="term" value="F:sulfuric ester hydrolase activity"/>
    <property type="evidence" value="ECO:0007669"/>
    <property type="project" value="InterPro"/>
</dbReference>
<feature type="signal peptide" evidence="4">
    <location>
        <begin position="1"/>
        <end position="18"/>
    </location>
</feature>
<keyword evidence="1" id="KW-0479">Metal-binding</keyword>
<organism evidence="6 7">
    <name type="scientific">Polarella glacialis</name>
    <name type="common">Dinoflagellate</name>
    <dbReference type="NCBI Taxonomy" id="89957"/>
    <lineage>
        <taxon>Eukaryota</taxon>
        <taxon>Sar</taxon>
        <taxon>Alveolata</taxon>
        <taxon>Dinophyceae</taxon>
        <taxon>Suessiales</taxon>
        <taxon>Suessiaceae</taxon>
        <taxon>Polarella</taxon>
    </lineage>
</organism>
<feature type="domain" description="Sulfatase N-terminal" evidence="5">
    <location>
        <begin position="23"/>
        <end position="109"/>
    </location>
</feature>
<name>A0A813H8Y0_POLGL</name>
<comment type="caution">
    <text evidence="6">The sequence shown here is derived from an EMBL/GenBank/DDBJ whole genome shotgun (WGS) entry which is preliminary data.</text>
</comment>
<dbReference type="InterPro" id="IPR017850">
    <property type="entry name" value="Alkaline_phosphatase_core_sf"/>
</dbReference>
<reference evidence="6" key="1">
    <citation type="submission" date="2021-02" db="EMBL/GenBank/DDBJ databases">
        <authorList>
            <person name="Dougan E. K."/>
            <person name="Rhodes N."/>
            <person name="Thang M."/>
            <person name="Chan C."/>
        </authorList>
    </citation>
    <scope>NUCLEOTIDE SEQUENCE</scope>
</reference>
<dbReference type="SUPFAM" id="SSF53649">
    <property type="entry name" value="Alkaline phosphatase-like"/>
    <property type="match status" value="1"/>
</dbReference>
<dbReference type="OrthoDB" id="410436at2759"/>
<accession>A0A813H8Y0</accession>